<dbReference type="PANTHER" id="PTHR38075:SF1">
    <property type="entry name" value="DUF4139 DOMAIN-CONTAINING PROTEIN"/>
    <property type="match status" value="1"/>
</dbReference>
<evidence type="ECO:0000313" key="3">
    <source>
        <dbReference type="EMBL" id="PAT37758.1"/>
    </source>
</evidence>
<feature type="signal peptide" evidence="1">
    <location>
        <begin position="1"/>
        <end position="27"/>
    </location>
</feature>
<proteinExistence type="predicted"/>
<evidence type="ECO:0000313" key="4">
    <source>
        <dbReference type="Proteomes" id="UP000218054"/>
    </source>
</evidence>
<feature type="domain" description="DUF4139" evidence="2">
    <location>
        <begin position="193"/>
        <end position="487"/>
    </location>
</feature>
<dbReference type="EMBL" id="NSJB01000002">
    <property type="protein sequence ID" value="PAT37758.1"/>
    <property type="molecule type" value="Genomic_DNA"/>
</dbReference>
<organism evidence="3 4">
    <name type="scientific">Vandammella animalimorsus</name>
    <dbReference type="NCBI Taxonomy" id="2029117"/>
    <lineage>
        <taxon>Bacteria</taxon>
        <taxon>Pseudomonadati</taxon>
        <taxon>Pseudomonadota</taxon>
        <taxon>Betaproteobacteria</taxon>
        <taxon>Burkholderiales</taxon>
        <taxon>Comamonadaceae</taxon>
        <taxon>Vandammella</taxon>
    </lineage>
</organism>
<protein>
    <submittedName>
        <fullName evidence="3">DUF4139 domain-containing protein</fullName>
    </submittedName>
</protein>
<dbReference type="Pfam" id="PF13598">
    <property type="entry name" value="DUF4139"/>
    <property type="match status" value="1"/>
</dbReference>
<evidence type="ECO:0000256" key="1">
    <source>
        <dbReference type="SAM" id="SignalP"/>
    </source>
</evidence>
<reference evidence="3 4" key="1">
    <citation type="submission" date="2017-08" db="EMBL/GenBank/DDBJ databases">
        <title>WGS of Clinical strains of the CDC Group NO-1 linked to zoonotic infections in humans.</title>
        <authorList>
            <person name="Bernier A.-M."/>
            <person name="Bernard K."/>
        </authorList>
    </citation>
    <scope>NUCLEOTIDE SEQUENCE [LARGE SCALE GENOMIC DNA]</scope>
    <source>
        <strain evidence="3 4">NML00-0135</strain>
    </source>
</reference>
<dbReference type="PANTHER" id="PTHR38075">
    <property type="entry name" value="DUF4139 DOMAIN-CONTAINING PROTEIN"/>
    <property type="match status" value="1"/>
</dbReference>
<dbReference type="RefSeq" id="WP_095539327.1">
    <property type="nucleotide sequence ID" value="NZ_NSJB01000002.1"/>
</dbReference>
<accession>A0A2A2AJ43</accession>
<feature type="chain" id="PRO_5013353499" evidence="1">
    <location>
        <begin position="28"/>
        <end position="487"/>
    </location>
</feature>
<dbReference type="Proteomes" id="UP000218054">
    <property type="component" value="Unassembled WGS sequence"/>
</dbReference>
<dbReference type="InterPro" id="IPR037291">
    <property type="entry name" value="DUF4139"/>
</dbReference>
<gene>
    <name evidence="3" type="ORF">CK625_05705</name>
</gene>
<keyword evidence="4" id="KW-1185">Reference proteome</keyword>
<dbReference type="AlphaFoldDB" id="A0A2A2AJ43"/>
<evidence type="ECO:0000259" key="2">
    <source>
        <dbReference type="Pfam" id="PF13598"/>
    </source>
</evidence>
<comment type="caution">
    <text evidence="3">The sequence shown here is derived from an EMBL/GenBank/DDBJ whole genome shotgun (WGS) entry which is preliminary data.</text>
</comment>
<keyword evidence="1" id="KW-0732">Signal</keyword>
<name>A0A2A2AJ43_9BURK</name>
<sequence>MPTPTTSHLTRLGLPACMLGLAVSAAAAPADEIQSTAQERESLAVTIYNDALALVRDTRRVTLAQGSNRVALREVSAKIMPETASLRASDGSALALLEQNFDYDLLSDQSLLNKYIGRSVQVIRTHPATGQEQRESATVLSNNGMPVLQYADRVETGLPANARLAFDGVPAQLRDQPTLVLTLQAPQAGAQLLDLSYLTQGIGWRADYVATLSHDENSLGLSGWVTLDNQSGVAYENAQLQLVAGDVGRAPPERYRAKNLEMMAAPVMAAPAPMQQEALFEYHLYTLPRPTTIASQQTKQVALLSANGVPLRKEYRLQGEPHWYSVHGSDTHYSPELGEPRKVDVFVEFDNKGGELGVPLPKGVVRVYKADSKGRALFIGEDRIDHKAKDEQVRLKLGSAFDLNGTWKRLSVDKLSDKLYEIRVQIELRNAKEVPATIKVVEPIGGHWTMQKESHPHSKAASGLAQWNVEVPAGGKTVLDYTVRMQY</sequence>